<comment type="subcellular location">
    <subcellularLocation>
        <location evidence="1">Membrane</location>
        <topology evidence="1">Multi-pass membrane protein</topology>
    </subcellularLocation>
</comment>
<evidence type="ECO:0000256" key="5">
    <source>
        <dbReference type="ARBA" id="ARBA00023136"/>
    </source>
</evidence>
<dbReference type="PANTHER" id="PTHR12778:SF10">
    <property type="entry name" value="MAJOR FACILITATOR SUPERFAMILY DOMAIN-CONTAINING PROTEIN 3"/>
    <property type="match status" value="1"/>
</dbReference>
<dbReference type="Pfam" id="PF07690">
    <property type="entry name" value="MFS_1"/>
    <property type="match status" value="1"/>
</dbReference>
<dbReference type="Gene3D" id="1.20.1250.20">
    <property type="entry name" value="MFS general substrate transporter like domains"/>
    <property type="match status" value="1"/>
</dbReference>
<dbReference type="AlphaFoldDB" id="A0A1S2NCX8"/>
<dbReference type="SUPFAM" id="SSF103473">
    <property type="entry name" value="MFS general substrate transporter"/>
    <property type="match status" value="1"/>
</dbReference>
<reference evidence="6 7" key="1">
    <citation type="submission" date="2014-10" db="EMBL/GenBank/DDBJ databases">
        <authorList>
            <person name="Seo M.-J."/>
            <person name="Seok Y.J."/>
            <person name="Cha I.-T."/>
        </authorList>
    </citation>
    <scope>NUCLEOTIDE SEQUENCE [LARGE SCALE GENOMIC DNA]</scope>
    <source>
        <strain evidence="6 7">NEU</strain>
    </source>
</reference>
<evidence type="ECO:0000256" key="3">
    <source>
        <dbReference type="ARBA" id="ARBA00022692"/>
    </source>
</evidence>
<evidence type="ECO:0000256" key="2">
    <source>
        <dbReference type="ARBA" id="ARBA00022448"/>
    </source>
</evidence>
<keyword evidence="3" id="KW-0812">Transmembrane</keyword>
<organism evidence="6 7">
    <name type="scientific">Massilia timonae</name>
    <dbReference type="NCBI Taxonomy" id="47229"/>
    <lineage>
        <taxon>Bacteria</taxon>
        <taxon>Pseudomonadati</taxon>
        <taxon>Pseudomonadota</taxon>
        <taxon>Betaproteobacteria</taxon>
        <taxon>Burkholderiales</taxon>
        <taxon>Oxalobacteraceae</taxon>
        <taxon>Telluria group</taxon>
        <taxon>Massilia</taxon>
    </lineage>
</organism>
<proteinExistence type="predicted"/>
<evidence type="ECO:0000256" key="1">
    <source>
        <dbReference type="ARBA" id="ARBA00004141"/>
    </source>
</evidence>
<protein>
    <submittedName>
        <fullName evidence="6">Major Facilitator Superfamily protein</fullName>
    </submittedName>
</protein>
<dbReference type="Proteomes" id="UP000180246">
    <property type="component" value="Unassembled WGS sequence"/>
</dbReference>
<dbReference type="InterPro" id="IPR036259">
    <property type="entry name" value="MFS_trans_sf"/>
</dbReference>
<name>A0A1S2NCX8_9BURK</name>
<dbReference type="PANTHER" id="PTHR12778">
    <property type="entry name" value="SOLUTE CARRIER FAMILY 33 ACETYL-COA TRANSPORTER -RELATED"/>
    <property type="match status" value="1"/>
</dbReference>
<evidence type="ECO:0000256" key="4">
    <source>
        <dbReference type="ARBA" id="ARBA00022989"/>
    </source>
</evidence>
<dbReference type="InterPro" id="IPR004752">
    <property type="entry name" value="AmpG_permease/AT-1"/>
</dbReference>
<accession>A0A1S2NCX8</accession>
<dbReference type="RefSeq" id="WP_005664510.1">
    <property type="nucleotide sequence ID" value="NZ_JRYB01000001.1"/>
</dbReference>
<dbReference type="InterPro" id="IPR011701">
    <property type="entry name" value="MFS"/>
</dbReference>
<comment type="caution">
    <text evidence="6">The sequence shown here is derived from an EMBL/GenBank/DDBJ whole genome shotgun (WGS) entry which is preliminary data.</text>
</comment>
<evidence type="ECO:0000313" key="7">
    <source>
        <dbReference type="Proteomes" id="UP000180246"/>
    </source>
</evidence>
<keyword evidence="4" id="KW-1133">Transmembrane helix</keyword>
<dbReference type="EMBL" id="JRYB01000001">
    <property type="protein sequence ID" value="OIJ42918.1"/>
    <property type="molecule type" value="Genomic_DNA"/>
</dbReference>
<sequence length="446" mass="48323">MRKIASPLLWVPTGYFTMALGYVMLTSVTAIMFKNLGMDNGRAAQYSSLLILAYTVKPLFAPFVEMYRTKKFFVLCAQVAIGAGFAGVALLMELPGYMTFLMAIFFALSFIGATQDIASDGVYVTSLDARAQSLYCGIQSLSWNIGPIVAAGGMVYLSGYLHTHVFGHDPAVFGPDWIDAWRIIFLLVGGLTLLMALWHWRTMPQGARAADTPSSVKDAGRILLDAFVTLFQKRGVWRMIAFAFLFRFSVGLLEKIGPFFMVDPASKGGLGLSNEMLGLIYGTYGLAAVLVGSLLGGLYVAKRGLKATLFVLCCAINIPNVAFLVLALTMPSSLVLITLGVAIEKFFFGFGAVGFMIYLMQQLAPGKYTTTHYAFGTGLMGLCGMVTGVISGHLQEMMGYVGYFVLVMVATIPSFLATWFAPFYHDDGSQPKPEPDLDAEGKTVPA</sequence>
<keyword evidence="2" id="KW-0813">Transport</keyword>
<dbReference type="GO" id="GO:0022857">
    <property type="term" value="F:transmembrane transporter activity"/>
    <property type="evidence" value="ECO:0007669"/>
    <property type="project" value="InterPro"/>
</dbReference>
<keyword evidence="5" id="KW-0472">Membrane</keyword>
<dbReference type="GO" id="GO:0016020">
    <property type="term" value="C:membrane"/>
    <property type="evidence" value="ECO:0007669"/>
    <property type="project" value="UniProtKB-SubCell"/>
</dbReference>
<gene>
    <name evidence="6" type="ORF">LO55_1635</name>
</gene>
<evidence type="ECO:0000313" key="6">
    <source>
        <dbReference type="EMBL" id="OIJ42918.1"/>
    </source>
</evidence>